<sequence length="45" mass="5268">CLSYVLVSGPIAFSTFEGHPWIIIQFLDFMISSNKNLFYKDFSYK</sequence>
<comment type="caution">
    <text evidence="1">The sequence shown here is derived from an EMBL/GenBank/DDBJ whole genome shotgun (WGS) entry which is preliminary data.</text>
</comment>
<dbReference type="AlphaFoldDB" id="X0TAR7"/>
<name>X0TAR7_9ZZZZ</name>
<evidence type="ECO:0000313" key="1">
    <source>
        <dbReference type="EMBL" id="GAF85287.1"/>
    </source>
</evidence>
<dbReference type="EMBL" id="BARS01002446">
    <property type="protein sequence ID" value="GAF85287.1"/>
    <property type="molecule type" value="Genomic_DNA"/>
</dbReference>
<protein>
    <submittedName>
        <fullName evidence="1">Uncharacterized protein</fullName>
    </submittedName>
</protein>
<organism evidence="1">
    <name type="scientific">marine sediment metagenome</name>
    <dbReference type="NCBI Taxonomy" id="412755"/>
    <lineage>
        <taxon>unclassified sequences</taxon>
        <taxon>metagenomes</taxon>
        <taxon>ecological metagenomes</taxon>
    </lineage>
</organism>
<gene>
    <name evidence="1" type="ORF">S01H1_04657</name>
</gene>
<proteinExistence type="predicted"/>
<feature type="non-terminal residue" evidence="1">
    <location>
        <position position="1"/>
    </location>
</feature>
<accession>X0TAR7</accession>
<reference evidence="1" key="1">
    <citation type="journal article" date="2014" name="Front. Microbiol.">
        <title>High frequency of phylogenetically diverse reductive dehalogenase-homologous genes in deep subseafloor sedimentary metagenomes.</title>
        <authorList>
            <person name="Kawai M."/>
            <person name="Futagami T."/>
            <person name="Toyoda A."/>
            <person name="Takaki Y."/>
            <person name="Nishi S."/>
            <person name="Hori S."/>
            <person name="Arai W."/>
            <person name="Tsubouchi T."/>
            <person name="Morono Y."/>
            <person name="Uchiyama I."/>
            <person name="Ito T."/>
            <person name="Fujiyama A."/>
            <person name="Inagaki F."/>
            <person name="Takami H."/>
        </authorList>
    </citation>
    <scope>NUCLEOTIDE SEQUENCE</scope>
    <source>
        <strain evidence="1">Expedition CK06-06</strain>
    </source>
</reference>